<evidence type="ECO:0000256" key="4">
    <source>
        <dbReference type="ARBA" id="ARBA00023136"/>
    </source>
</evidence>
<evidence type="ECO:0000256" key="5">
    <source>
        <dbReference type="ARBA" id="ARBA00023180"/>
    </source>
</evidence>
<dbReference type="Ensembl" id="ENSEEET00000062583.1">
    <property type="protein sequence ID" value="ENSEEEP00000060508.1"/>
    <property type="gene ID" value="ENSEEEG00000027854.1"/>
</dbReference>
<dbReference type="SMART" id="SM00907">
    <property type="entry name" value="GDNF"/>
    <property type="match status" value="2"/>
</dbReference>
<keyword evidence="5" id="KW-0325">Glycoprotein</keyword>
<keyword evidence="2" id="KW-1003">Cell membrane</keyword>
<evidence type="ECO:0000256" key="1">
    <source>
        <dbReference type="ARBA" id="ARBA00004236"/>
    </source>
</evidence>
<feature type="chain" id="PRO_5044315900" description="GDNF/GAS1 domain-containing protein" evidence="7">
    <location>
        <begin position="21"/>
        <end position="274"/>
    </location>
</feature>
<evidence type="ECO:0000313" key="10">
    <source>
        <dbReference type="Proteomes" id="UP000314983"/>
    </source>
</evidence>
<keyword evidence="3 7" id="KW-0732">Signal</keyword>
<keyword evidence="4" id="KW-0472">Membrane</keyword>
<evidence type="ECO:0000256" key="7">
    <source>
        <dbReference type="SAM" id="SignalP"/>
    </source>
</evidence>
<feature type="domain" description="GDNF/GAS1" evidence="8">
    <location>
        <begin position="111"/>
        <end position="188"/>
    </location>
</feature>
<proteinExistence type="predicted"/>
<dbReference type="GO" id="GO:0005886">
    <property type="term" value="C:plasma membrane"/>
    <property type="evidence" value="ECO:0007669"/>
    <property type="project" value="UniProtKB-SubCell"/>
</dbReference>
<name>A0AAY5EUT3_ELEEL</name>
<evidence type="ECO:0000259" key="8">
    <source>
        <dbReference type="SMART" id="SM00907"/>
    </source>
</evidence>
<dbReference type="InterPro" id="IPR039596">
    <property type="entry name" value="GAS1"/>
</dbReference>
<dbReference type="PANTHER" id="PTHR16840">
    <property type="entry name" value="GROWTH ARREST-SPECIFIC PROTEIN 1"/>
    <property type="match status" value="1"/>
</dbReference>
<comment type="subcellular location">
    <subcellularLocation>
        <location evidence="1">Cell membrane</location>
    </subcellularLocation>
</comment>
<protein>
    <recommendedName>
        <fullName evidence="8">GDNF/GAS1 domain-containing protein</fullName>
    </recommendedName>
</protein>
<reference evidence="9" key="2">
    <citation type="submission" date="2025-08" db="UniProtKB">
        <authorList>
            <consortium name="Ensembl"/>
        </authorList>
    </citation>
    <scope>IDENTIFICATION</scope>
</reference>
<reference evidence="9 10" key="1">
    <citation type="submission" date="2020-05" db="EMBL/GenBank/DDBJ databases">
        <title>Electrophorus electricus (electric eel) genome, fEleEle1, primary haplotype.</title>
        <authorList>
            <person name="Myers G."/>
            <person name="Meyer A."/>
            <person name="Fedrigo O."/>
            <person name="Formenti G."/>
            <person name="Rhie A."/>
            <person name="Tracey A."/>
            <person name="Sims Y."/>
            <person name="Jarvis E.D."/>
        </authorList>
    </citation>
    <scope>NUCLEOTIDE SEQUENCE [LARGE SCALE GENOMIC DNA]</scope>
</reference>
<organism evidence="9 10">
    <name type="scientific">Electrophorus electricus</name>
    <name type="common">Electric eel</name>
    <name type="synonym">Gymnotus electricus</name>
    <dbReference type="NCBI Taxonomy" id="8005"/>
    <lineage>
        <taxon>Eukaryota</taxon>
        <taxon>Metazoa</taxon>
        <taxon>Chordata</taxon>
        <taxon>Craniata</taxon>
        <taxon>Vertebrata</taxon>
        <taxon>Euteleostomi</taxon>
        <taxon>Actinopterygii</taxon>
        <taxon>Neopterygii</taxon>
        <taxon>Teleostei</taxon>
        <taxon>Ostariophysi</taxon>
        <taxon>Gymnotiformes</taxon>
        <taxon>Gymnotoidei</taxon>
        <taxon>Gymnotidae</taxon>
        <taxon>Electrophorus</taxon>
    </lineage>
</organism>
<dbReference type="GeneTree" id="ENSGT00390000001195"/>
<evidence type="ECO:0000256" key="2">
    <source>
        <dbReference type="ARBA" id="ARBA00022475"/>
    </source>
</evidence>
<feature type="domain" description="GDNF/GAS1" evidence="8">
    <location>
        <begin position="24"/>
        <end position="100"/>
    </location>
</feature>
<evidence type="ECO:0000256" key="3">
    <source>
        <dbReference type="ARBA" id="ARBA00022729"/>
    </source>
</evidence>
<dbReference type="Proteomes" id="UP000314983">
    <property type="component" value="Chromosome 4"/>
</dbReference>
<sequence length="274" mass="29639">MGPWCGPVPFLLSLLVALSAQSVCWQAILRCHEEQECERAYGQYVAACDSILRGARRHCPSHCVSALVRLNRTVGGAELESCDCGPDTECRRAKRVIEPCLPRMLPPGDGCTEARGRCEADPVCRAALGSYLAHCGQLFNGRKCPSRCRATIGQLLLLPAGAALDRCACDGAERPFCEVVKENMARLCDAAADGHDGPDDLYEDEDYEAKGDGEGDPDATVPSSAAPHLPTVSFTLPSLRANTSSLPPSFLLWLRCLFWISSNEGYFQCEANLT</sequence>
<feature type="region of interest" description="Disordered" evidence="6">
    <location>
        <begin position="196"/>
        <end position="225"/>
    </location>
</feature>
<gene>
    <name evidence="9" type="primary">LOC113584306</name>
</gene>
<dbReference type="AlphaFoldDB" id="A0AAY5EUT3"/>
<evidence type="ECO:0000256" key="6">
    <source>
        <dbReference type="SAM" id="MobiDB-lite"/>
    </source>
</evidence>
<evidence type="ECO:0000313" key="9">
    <source>
        <dbReference type="Ensembl" id="ENSEEEP00000060508.1"/>
    </source>
</evidence>
<reference evidence="9" key="3">
    <citation type="submission" date="2025-09" db="UniProtKB">
        <authorList>
            <consortium name="Ensembl"/>
        </authorList>
    </citation>
    <scope>IDENTIFICATION</scope>
</reference>
<dbReference type="InterPro" id="IPR016017">
    <property type="entry name" value="GDNF/GAS1"/>
</dbReference>
<dbReference type="Pfam" id="PF02351">
    <property type="entry name" value="GDNF"/>
    <property type="match status" value="1"/>
</dbReference>
<feature type="signal peptide" evidence="7">
    <location>
        <begin position="1"/>
        <end position="20"/>
    </location>
</feature>
<accession>A0AAY5EUT3</accession>
<keyword evidence="10" id="KW-1185">Reference proteome</keyword>
<dbReference type="GO" id="GO:0051726">
    <property type="term" value="P:regulation of cell cycle"/>
    <property type="evidence" value="ECO:0007669"/>
    <property type="project" value="InterPro"/>
</dbReference>
<dbReference type="PANTHER" id="PTHR16840:SF8">
    <property type="entry name" value="GROWTH ARREST-SPECIFIC PROTEIN 1-LIKE"/>
    <property type="match status" value="1"/>
</dbReference>